<keyword evidence="1" id="KW-0472">Membrane</keyword>
<protein>
    <recommendedName>
        <fullName evidence="4">YggT family protein</fullName>
    </recommendedName>
</protein>
<dbReference type="OrthoDB" id="283553at2"/>
<keyword evidence="3" id="KW-1185">Reference proteome</keyword>
<dbReference type="Proteomes" id="UP000019681">
    <property type="component" value="Unassembled WGS sequence"/>
</dbReference>
<evidence type="ECO:0000313" key="2">
    <source>
        <dbReference type="EMBL" id="EYE88443.1"/>
    </source>
</evidence>
<feature type="transmembrane region" description="Helical" evidence="1">
    <location>
        <begin position="12"/>
        <end position="30"/>
    </location>
</feature>
<reference evidence="2 3" key="1">
    <citation type="journal article" date="2014" name="Genome Announc.">
        <title>Draft Genome Sequence of Fervidicella metallireducens Strain AeBT, an Iron-Reducing Thermoanaerobe from the Great Artesian Basin.</title>
        <authorList>
            <person name="Patel B.K."/>
        </authorList>
    </citation>
    <scope>NUCLEOTIDE SEQUENCE [LARGE SCALE GENOMIC DNA]</scope>
    <source>
        <strain evidence="2 3">AeB</strain>
    </source>
</reference>
<dbReference type="GO" id="GO:0016020">
    <property type="term" value="C:membrane"/>
    <property type="evidence" value="ECO:0007669"/>
    <property type="project" value="InterPro"/>
</dbReference>
<keyword evidence="1" id="KW-0812">Transmembrane</keyword>
<name>A0A017RUJ0_9CLOT</name>
<proteinExistence type="predicted"/>
<evidence type="ECO:0000313" key="3">
    <source>
        <dbReference type="Proteomes" id="UP000019681"/>
    </source>
</evidence>
<dbReference type="Pfam" id="PF02325">
    <property type="entry name" value="CCB3_YggT"/>
    <property type="match status" value="1"/>
</dbReference>
<evidence type="ECO:0008006" key="4">
    <source>
        <dbReference type="Google" id="ProtNLM"/>
    </source>
</evidence>
<evidence type="ECO:0000256" key="1">
    <source>
        <dbReference type="SAM" id="Phobius"/>
    </source>
</evidence>
<sequence>MGYTLSVLLSKFISLFETLIFIYVLSSWFADFRNHWIIESIGKIVNPILYPCYKLQNKIFPNLPVDLSPMIAFLILEFFRRFI</sequence>
<dbReference type="EMBL" id="AZQP01000021">
    <property type="protein sequence ID" value="EYE88443.1"/>
    <property type="molecule type" value="Genomic_DNA"/>
</dbReference>
<accession>A0A017RUJ0</accession>
<dbReference type="AlphaFoldDB" id="A0A017RUJ0"/>
<dbReference type="RefSeq" id="WP_035379750.1">
    <property type="nucleotide sequence ID" value="NZ_AZQP01000021.1"/>
</dbReference>
<comment type="caution">
    <text evidence="2">The sequence shown here is derived from an EMBL/GenBank/DDBJ whole genome shotgun (WGS) entry which is preliminary data.</text>
</comment>
<dbReference type="InterPro" id="IPR003425">
    <property type="entry name" value="CCB3/YggT"/>
</dbReference>
<dbReference type="STRING" id="1403537.Q428_08080"/>
<gene>
    <name evidence="2" type="ORF">Q428_08080</name>
</gene>
<keyword evidence="1" id="KW-1133">Transmembrane helix</keyword>
<organism evidence="2 3">
    <name type="scientific">Fervidicella metallireducens AeB</name>
    <dbReference type="NCBI Taxonomy" id="1403537"/>
    <lineage>
        <taxon>Bacteria</taxon>
        <taxon>Bacillati</taxon>
        <taxon>Bacillota</taxon>
        <taxon>Clostridia</taxon>
        <taxon>Eubacteriales</taxon>
        <taxon>Clostridiaceae</taxon>
        <taxon>Fervidicella</taxon>
    </lineage>
</organism>